<dbReference type="KEGG" id="fer:FNB15_05815"/>
<sequence>MTADLDAFDLRLLAALQREGRAPNAALAETVGLSASQVSRRLARLEAEGVIAAYAALLKPDAVGLSVLAFSSVSLERQAEAMDGFEAAMLRFPEILECYSVTGEQDFVLRIVAKDLKAFADFLSNRLLRVPGVRSVRSSIVLHTIKQTTALPLP</sequence>
<feature type="domain" description="HTH asnC-type" evidence="4">
    <location>
        <begin position="5"/>
        <end position="66"/>
    </location>
</feature>
<dbReference type="EMBL" id="CP041636">
    <property type="protein sequence ID" value="QDO96821.1"/>
    <property type="molecule type" value="Genomic_DNA"/>
</dbReference>
<dbReference type="InterPro" id="IPR019885">
    <property type="entry name" value="Tscrpt_reg_HTH_AsnC-type_CS"/>
</dbReference>
<accession>A0A516GZ61</accession>
<dbReference type="SMART" id="SM00344">
    <property type="entry name" value="HTH_ASNC"/>
    <property type="match status" value="1"/>
</dbReference>
<reference evidence="5 6" key="1">
    <citation type="submission" date="2019-07" db="EMBL/GenBank/DDBJ databases">
        <title>Genome sequencing for Ferrovibrio sp. K5.</title>
        <authorList>
            <person name="Park S.-J."/>
        </authorList>
    </citation>
    <scope>NUCLEOTIDE SEQUENCE [LARGE SCALE GENOMIC DNA]</scope>
    <source>
        <strain evidence="5 6">K5</strain>
    </source>
</reference>
<dbReference type="RefSeq" id="WP_144067802.1">
    <property type="nucleotide sequence ID" value="NZ_CP041636.1"/>
</dbReference>
<name>A0A516GZ61_9PROT</name>
<dbReference type="InterPro" id="IPR011008">
    <property type="entry name" value="Dimeric_a/b-barrel"/>
</dbReference>
<gene>
    <name evidence="5" type="ORF">FNB15_05815</name>
</gene>
<keyword evidence="2" id="KW-0238">DNA-binding</keyword>
<dbReference type="OrthoDB" id="9813313at2"/>
<dbReference type="PROSITE" id="PS50956">
    <property type="entry name" value="HTH_ASNC_2"/>
    <property type="match status" value="1"/>
</dbReference>
<dbReference type="InterPro" id="IPR019887">
    <property type="entry name" value="Tscrpt_reg_AsnC/Lrp_C"/>
</dbReference>
<evidence type="ECO:0000313" key="5">
    <source>
        <dbReference type="EMBL" id="QDO96821.1"/>
    </source>
</evidence>
<dbReference type="SUPFAM" id="SSF54909">
    <property type="entry name" value="Dimeric alpha+beta barrel"/>
    <property type="match status" value="1"/>
</dbReference>
<dbReference type="InterPro" id="IPR000485">
    <property type="entry name" value="AsnC-type_HTH_dom"/>
</dbReference>
<organism evidence="5 6">
    <name type="scientific">Ferrovibrio terrae</name>
    <dbReference type="NCBI Taxonomy" id="2594003"/>
    <lineage>
        <taxon>Bacteria</taxon>
        <taxon>Pseudomonadati</taxon>
        <taxon>Pseudomonadota</taxon>
        <taxon>Alphaproteobacteria</taxon>
        <taxon>Rhodospirillales</taxon>
        <taxon>Rhodospirillaceae</taxon>
        <taxon>Ferrovibrio</taxon>
    </lineage>
</organism>
<dbReference type="InterPro" id="IPR036390">
    <property type="entry name" value="WH_DNA-bd_sf"/>
</dbReference>
<dbReference type="PANTHER" id="PTHR30154">
    <property type="entry name" value="LEUCINE-RESPONSIVE REGULATORY PROTEIN"/>
    <property type="match status" value="1"/>
</dbReference>
<keyword evidence="1" id="KW-0805">Transcription regulation</keyword>
<dbReference type="Gene3D" id="1.10.10.10">
    <property type="entry name" value="Winged helix-like DNA-binding domain superfamily/Winged helix DNA-binding domain"/>
    <property type="match status" value="1"/>
</dbReference>
<dbReference type="Pfam" id="PF13404">
    <property type="entry name" value="HTH_AsnC-type"/>
    <property type="match status" value="1"/>
</dbReference>
<dbReference type="CDD" id="cd00090">
    <property type="entry name" value="HTH_ARSR"/>
    <property type="match status" value="1"/>
</dbReference>
<evidence type="ECO:0000256" key="3">
    <source>
        <dbReference type="ARBA" id="ARBA00023163"/>
    </source>
</evidence>
<evidence type="ECO:0000313" key="6">
    <source>
        <dbReference type="Proteomes" id="UP000317496"/>
    </source>
</evidence>
<dbReference type="GO" id="GO:0043200">
    <property type="term" value="P:response to amino acid"/>
    <property type="evidence" value="ECO:0007669"/>
    <property type="project" value="TreeGrafter"/>
</dbReference>
<evidence type="ECO:0000256" key="1">
    <source>
        <dbReference type="ARBA" id="ARBA00023015"/>
    </source>
</evidence>
<proteinExistence type="predicted"/>
<dbReference type="GO" id="GO:0006355">
    <property type="term" value="P:regulation of DNA-templated transcription"/>
    <property type="evidence" value="ECO:0007669"/>
    <property type="project" value="UniProtKB-ARBA"/>
</dbReference>
<keyword evidence="6" id="KW-1185">Reference proteome</keyword>
<dbReference type="PANTHER" id="PTHR30154:SF34">
    <property type="entry name" value="TRANSCRIPTIONAL REGULATOR AZLB"/>
    <property type="match status" value="1"/>
</dbReference>
<dbReference type="InterPro" id="IPR036388">
    <property type="entry name" value="WH-like_DNA-bd_sf"/>
</dbReference>
<evidence type="ECO:0000256" key="2">
    <source>
        <dbReference type="ARBA" id="ARBA00023125"/>
    </source>
</evidence>
<dbReference type="Gene3D" id="3.30.70.920">
    <property type="match status" value="1"/>
</dbReference>
<dbReference type="AlphaFoldDB" id="A0A516GZ61"/>
<dbReference type="SUPFAM" id="SSF46785">
    <property type="entry name" value="Winged helix' DNA-binding domain"/>
    <property type="match status" value="1"/>
</dbReference>
<dbReference type="Pfam" id="PF01037">
    <property type="entry name" value="AsnC_trans_reg"/>
    <property type="match status" value="1"/>
</dbReference>
<dbReference type="Proteomes" id="UP000317496">
    <property type="component" value="Chromosome"/>
</dbReference>
<protein>
    <submittedName>
        <fullName evidence="5">Lrp/AsnC family transcriptional regulator</fullName>
    </submittedName>
</protein>
<evidence type="ECO:0000259" key="4">
    <source>
        <dbReference type="PROSITE" id="PS50956"/>
    </source>
</evidence>
<dbReference type="PRINTS" id="PR00033">
    <property type="entry name" value="HTHASNC"/>
</dbReference>
<dbReference type="InterPro" id="IPR011991">
    <property type="entry name" value="ArsR-like_HTH"/>
</dbReference>
<keyword evidence="3" id="KW-0804">Transcription</keyword>
<dbReference type="GO" id="GO:0005829">
    <property type="term" value="C:cytosol"/>
    <property type="evidence" value="ECO:0007669"/>
    <property type="project" value="TreeGrafter"/>
</dbReference>
<dbReference type="GO" id="GO:0043565">
    <property type="term" value="F:sequence-specific DNA binding"/>
    <property type="evidence" value="ECO:0007669"/>
    <property type="project" value="InterPro"/>
</dbReference>
<dbReference type="InterPro" id="IPR019888">
    <property type="entry name" value="Tscrpt_reg_AsnC-like"/>
</dbReference>
<dbReference type="PROSITE" id="PS00519">
    <property type="entry name" value="HTH_ASNC_1"/>
    <property type="match status" value="1"/>
</dbReference>